<organism evidence="2 3">
    <name type="scientific">Dibothriocephalus latus</name>
    <name type="common">Fish tapeworm</name>
    <name type="synonym">Diphyllobothrium latum</name>
    <dbReference type="NCBI Taxonomy" id="60516"/>
    <lineage>
        <taxon>Eukaryota</taxon>
        <taxon>Metazoa</taxon>
        <taxon>Spiralia</taxon>
        <taxon>Lophotrochozoa</taxon>
        <taxon>Platyhelminthes</taxon>
        <taxon>Cestoda</taxon>
        <taxon>Eucestoda</taxon>
        <taxon>Diphyllobothriidea</taxon>
        <taxon>Diphyllobothriidae</taxon>
        <taxon>Dibothriocephalus</taxon>
    </lineage>
</organism>
<evidence type="ECO:0000313" key="3">
    <source>
        <dbReference type="Proteomes" id="UP000281553"/>
    </source>
</evidence>
<dbReference type="Proteomes" id="UP000281553">
    <property type="component" value="Unassembled WGS sequence"/>
</dbReference>
<feature type="chain" id="PRO_5018035182" evidence="1">
    <location>
        <begin position="30"/>
        <end position="326"/>
    </location>
</feature>
<dbReference type="AlphaFoldDB" id="A0A3P7P723"/>
<proteinExistence type="predicted"/>
<feature type="signal peptide" evidence="1">
    <location>
        <begin position="1"/>
        <end position="29"/>
    </location>
</feature>
<keyword evidence="3" id="KW-1185">Reference proteome</keyword>
<dbReference type="Gene3D" id="1.10.472.10">
    <property type="entry name" value="Cyclin-like"/>
    <property type="match status" value="1"/>
</dbReference>
<protein>
    <submittedName>
        <fullName evidence="2">Uncharacterized protein</fullName>
    </submittedName>
</protein>
<reference evidence="2 3" key="1">
    <citation type="submission" date="2018-11" db="EMBL/GenBank/DDBJ databases">
        <authorList>
            <consortium name="Pathogen Informatics"/>
        </authorList>
    </citation>
    <scope>NUCLEOTIDE SEQUENCE [LARGE SCALE GENOMIC DNA]</scope>
</reference>
<dbReference type="SUPFAM" id="SSF47954">
    <property type="entry name" value="Cyclin-like"/>
    <property type="match status" value="1"/>
</dbReference>
<sequence>MDLHIVHWSWRRQLLSCILLACKVLDDQAVWNADYCHLLKDVHVEDLNELERHTLSLIQFNTSVPPSVYAKYYFDLLTIGDLVCFTEVLCRQQKLTVELARHFLLLPRSATARAEQCSTAGESDGAGILFDLPCPSPDLHGKKPRKRSCSGRLTESRLPVSTGAGVATYNSTGSLCRESASTTQPRHLQDYENQNHKGALFNGSAVTATDCDVHAGCWPDDNSSQLSDYESSESESSLSFRPWGGVTPSPNFRDANSGIPAAFLPPASVATSVVTTAPAAFNLSSYTRCAGIFPPSSTDADPFHVSANSVLGGGVAYSILQDSGLY</sequence>
<dbReference type="EMBL" id="UYRU01063977">
    <property type="protein sequence ID" value="VDN15892.1"/>
    <property type="molecule type" value="Genomic_DNA"/>
</dbReference>
<dbReference type="InterPro" id="IPR036915">
    <property type="entry name" value="Cyclin-like_sf"/>
</dbReference>
<gene>
    <name evidence="2" type="ORF">DILT_LOCUS11723</name>
</gene>
<dbReference type="PANTHER" id="PTHR14248">
    <property type="entry name" value="CYCLIN Y, ISOFORM A"/>
    <property type="match status" value="1"/>
</dbReference>
<evidence type="ECO:0000256" key="1">
    <source>
        <dbReference type="SAM" id="SignalP"/>
    </source>
</evidence>
<name>A0A3P7P723_DIBLA</name>
<dbReference type="OrthoDB" id="10250320at2759"/>
<evidence type="ECO:0000313" key="2">
    <source>
        <dbReference type="EMBL" id="VDN15892.1"/>
    </source>
</evidence>
<accession>A0A3P7P723</accession>
<keyword evidence="1" id="KW-0732">Signal</keyword>